<evidence type="ECO:0000256" key="7">
    <source>
        <dbReference type="ARBA" id="ARBA00023240"/>
    </source>
</evidence>
<dbReference type="InterPro" id="IPR036880">
    <property type="entry name" value="Kunitz_BPTI_sf"/>
</dbReference>
<dbReference type="PANTHER" id="PTHR10083">
    <property type="entry name" value="KUNITZ-TYPE PROTEASE INHIBITOR-RELATED"/>
    <property type="match status" value="1"/>
</dbReference>
<dbReference type="InterPro" id="IPR020901">
    <property type="entry name" value="Prtase_inh_Kunz-CS"/>
</dbReference>
<dbReference type="SMART" id="SM00131">
    <property type="entry name" value="KU"/>
    <property type="match status" value="1"/>
</dbReference>
<dbReference type="PROSITE" id="PS00280">
    <property type="entry name" value="BPTI_KUNITZ_1"/>
    <property type="match status" value="1"/>
</dbReference>
<organism evidence="11 12">
    <name type="scientific">Drosophila willistoni</name>
    <name type="common">Fruit fly</name>
    <dbReference type="NCBI Taxonomy" id="7260"/>
    <lineage>
        <taxon>Eukaryota</taxon>
        <taxon>Metazoa</taxon>
        <taxon>Ecdysozoa</taxon>
        <taxon>Arthropoda</taxon>
        <taxon>Hexapoda</taxon>
        <taxon>Insecta</taxon>
        <taxon>Pterygota</taxon>
        <taxon>Neoptera</taxon>
        <taxon>Endopterygota</taxon>
        <taxon>Diptera</taxon>
        <taxon>Brachycera</taxon>
        <taxon>Muscomorpha</taxon>
        <taxon>Ephydroidea</taxon>
        <taxon>Drosophilidae</taxon>
        <taxon>Drosophila</taxon>
        <taxon>Sophophora</taxon>
    </lineage>
</organism>
<evidence type="ECO:0000313" key="11">
    <source>
        <dbReference type="EMBL" id="KRF98454.1"/>
    </source>
</evidence>
<keyword evidence="2" id="KW-0964">Secreted</keyword>
<dbReference type="InterPro" id="IPR002223">
    <property type="entry name" value="Kunitz_BPTI"/>
</dbReference>
<feature type="domain" description="BPTI/Kunitz inhibitor" evidence="10">
    <location>
        <begin position="25"/>
        <end position="80"/>
    </location>
</feature>
<dbReference type="GO" id="GO:0090729">
    <property type="term" value="F:toxin activity"/>
    <property type="evidence" value="ECO:0007669"/>
    <property type="project" value="UniProtKB-KW"/>
</dbReference>
<evidence type="ECO:0000256" key="2">
    <source>
        <dbReference type="ARBA" id="ARBA00022525"/>
    </source>
</evidence>
<evidence type="ECO:0000259" key="10">
    <source>
        <dbReference type="PROSITE" id="PS50279"/>
    </source>
</evidence>
<keyword evidence="3" id="KW-0800">Toxin</keyword>
<keyword evidence="8" id="KW-1203">Blood coagulation cascade inhibiting toxin</keyword>
<evidence type="ECO:0000256" key="1">
    <source>
        <dbReference type="ARBA" id="ARBA00004613"/>
    </source>
</evidence>
<proteinExistence type="predicted"/>
<dbReference type="OrthoDB" id="4473401at2759"/>
<evidence type="ECO:0000256" key="9">
    <source>
        <dbReference type="SAM" id="SignalP"/>
    </source>
</evidence>
<dbReference type="Proteomes" id="UP000007798">
    <property type="component" value="Unassembled WGS sequence"/>
</dbReference>
<dbReference type="InterPro" id="IPR050098">
    <property type="entry name" value="TFPI/VKTCI-like"/>
</dbReference>
<keyword evidence="4" id="KW-0646">Protease inhibitor</keyword>
<dbReference type="InParanoid" id="A0A0Q9X0E5"/>
<dbReference type="PROSITE" id="PS50279">
    <property type="entry name" value="BPTI_KUNITZ_2"/>
    <property type="match status" value="1"/>
</dbReference>
<dbReference type="PANTHER" id="PTHR10083:SF376">
    <property type="entry name" value="SERINE PEPTIDASE INHIBITOR, KUNITZ TYPE, 3"/>
    <property type="match status" value="1"/>
</dbReference>
<feature type="chain" id="PRO_5006387322" description="BPTI/Kunitz inhibitor domain-containing protein" evidence="9">
    <location>
        <begin position="20"/>
        <end position="82"/>
    </location>
</feature>
<evidence type="ECO:0000256" key="5">
    <source>
        <dbReference type="ARBA" id="ARBA00022900"/>
    </source>
</evidence>
<keyword evidence="5" id="KW-0722">Serine protease inhibitor</keyword>
<keyword evidence="7" id="KW-1199">Hemostasis impairing toxin</keyword>
<dbReference type="Pfam" id="PF00014">
    <property type="entry name" value="Kunitz_BPTI"/>
    <property type="match status" value="1"/>
</dbReference>
<dbReference type="EMBL" id="CH963857">
    <property type="protein sequence ID" value="KRF98454.1"/>
    <property type="molecule type" value="Genomic_DNA"/>
</dbReference>
<name>A0A0Q9X0E5_DROWI</name>
<gene>
    <name evidence="11" type="primary">Dwil\GK26746</name>
    <name evidence="11" type="ORF">Dwil_GK26746</name>
</gene>
<evidence type="ECO:0000256" key="4">
    <source>
        <dbReference type="ARBA" id="ARBA00022690"/>
    </source>
</evidence>
<evidence type="ECO:0000256" key="6">
    <source>
        <dbReference type="ARBA" id="ARBA00023157"/>
    </source>
</evidence>
<dbReference type="KEGG" id="dwi:26528748"/>
<dbReference type="GO" id="GO:0005615">
    <property type="term" value="C:extracellular space"/>
    <property type="evidence" value="ECO:0007669"/>
    <property type="project" value="TreeGrafter"/>
</dbReference>
<evidence type="ECO:0000313" key="12">
    <source>
        <dbReference type="Proteomes" id="UP000007798"/>
    </source>
</evidence>
<evidence type="ECO:0000256" key="8">
    <source>
        <dbReference type="ARBA" id="ARBA00034146"/>
    </source>
</evidence>
<keyword evidence="12" id="KW-1185">Reference proteome</keyword>
<protein>
    <recommendedName>
        <fullName evidence="10">BPTI/Kunitz inhibitor domain-containing protein</fullName>
    </recommendedName>
</protein>
<keyword evidence="9" id="KW-0732">Signal</keyword>
<accession>A0A0Q9X0E5</accession>
<feature type="signal peptide" evidence="9">
    <location>
        <begin position="1"/>
        <end position="19"/>
    </location>
</feature>
<comment type="subcellular location">
    <subcellularLocation>
        <location evidence="1">Secreted</location>
    </subcellularLocation>
</comment>
<keyword evidence="6" id="KW-1015">Disulfide bond</keyword>
<reference evidence="11 12" key="1">
    <citation type="journal article" date="2007" name="Nature">
        <title>Evolution of genes and genomes on the Drosophila phylogeny.</title>
        <authorList>
            <consortium name="Drosophila 12 Genomes Consortium"/>
            <person name="Clark A.G."/>
            <person name="Eisen M.B."/>
            <person name="Smith D.R."/>
            <person name="Bergman C.M."/>
            <person name="Oliver B."/>
            <person name="Markow T.A."/>
            <person name="Kaufman T.C."/>
            <person name="Kellis M."/>
            <person name="Gelbart W."/>
            <person name="Iyer V.N."/>
            <person name="Pollard D.A."/>
            <person name="Sackton T.B."/>
            <person name="Larracuente A.M."/>
            <person name="Singh N.D."/>
            <person name="Abad J.P."/>
            <person name="Abt D.N."/>
            <person name="Adryan B."/>
            <person name="Aguade M."/>
            <person name="Akashi H."/>
            <person name="Anderson W.W."/>
            <person name="Aquadro C.F."/>
            <person name="Ardell D.H."/>
            <person name="Arguello R."/>
            <person name="Artieri C.G."/>
            <person name="Barbash D.A."/>
            <person name="Barker D."/>
            <person name="Barsanti P."/>
            <person name="Batterham P."/>
            <person name="Batzoglou S."/>
            <person name="Begun D."/>
            <person name="Bhutkar A."/>
            <person name="Blanco E."/>
            <person name="Bosak S.A."/>
            <person name="Bradley R.K."/>
            <person name="Brand A.D."/>
            <person name="Brent M.R."/>
            <person name="Brooks A.N."/>
            <person name="Brown R.H."/>
            <person name="Butlin R.K."/>
            <person name="Caggese C."/>
            <person name="Calvi B.R."/>
            <person name="Bernardo de Carvalho A."/>
            <person name="Caspi A."/>
            <person name="Castrezana S."/>
            <person name="Celniker S.E."/>
            <person name="Chang J.L."/>
            <person name="Chapple C."/>
            <person name="Chatterji S."/>
            <person name="Chinwalla A."/>
            <person name="Civetta A."/>
            <person name="Clifton S.W."/>
            <person name="Comeron J.M."/>
            <person name="Costello J.C."/>
            <person name="Coyne J.A."/>
            <person name="Daub J."/>
            <person name="David R.G."/>
            <person name="Delcher A.L."/>
            <person name="Delehaunty K."/>
            <person name="Do C.B."/>
            <person name="Ebling H."/>
            <person name="Edwards K."/>
            <person name="Eickbush T."/>
            <person name="Evans J.D."/>
            <person name="Filipski A."/>
            <person name="Findeiss S."/>
            <person name="Freyhult E."/>
            <person name="Fulton L."/>
            <person name="Fulton R."/>
            <person name="Garcia A.C."/>
            <person name="Gardiner A."/>
            <person name="Garfield D.A."/>
            <person name="Garvin B.E."/>
            <person name="Gibson G."/>
            <person name="Gilbert D."/>
            <person name="Gnerre S."/>
            <person name="Godfrey J."/>
            <person name="Good R."/>
            <person name="Gotea V."/>
            <person name="Gravely B."/>
            <person name="Greenberg A.J."/>
            <person name="Griffiths-Jones S."/>
            <person name="Gross S."/>
            <person name="Guigo R."/>
            <person name="Gustafson E.A."/>
            <person name="Haerty W."/>
            <person name="Hahn M.W."/>
            <person name="Halligan D.L."/>
            <person name="Halpern A.L."/>
            <person name="Halter G.M."/>
            <person name="Han M.V."/>
            <person name="Heger A."/>
            <person name="Hillier L."/>
            <person name="Hinrichs A.S."/>
            <person name="Holmes I."/>
            <person name="Hoskins R.A."/>
            <person name="Hubisz M.J."/>
            <person name="Hultmark D."/>
            <person name="Huntley M.A."/>
            <person name="Jaffe D.B."/>
            <person name="Jagadeeshan S."/>
            <person name="Jeck W.R."/>
            <person name="Johnson J."/>
            <person name="Jones C.D."/>
            <person name="Jordan W.C."/>
            <person name="Karpen G.H."/>
            <person name="Kataoka E."/>
            <person name="Keightley P.D."/>
            <person name="Kheradpour P."/>
            <person name="Kirkness E.F."/>
            <person name="Koerich L.B."/>
            <person name="Kristiansen K."/>
            <person name="Kudrna D."/>
            <person name="Kulathinal R.J."/>
            <person name="Kumar S."/>
            <person name="Kwok R."/>
            <person name="Lander E."/>
            <person name="Langley C.H."/>
            <person name="Lapoint R."/>
            <person name="Lazzaro B.P."/>
            <person name="Lee S.J."/>
            <person name="Levesque L."/>
            <person name="Li R."/>
            <person name="Lin C.F."/>
            <person name="Lin M.F."/>
            <person name="Lindblad-Toh K."/>
            <person name="Llopart A."/>
            <person name="Long M."/>
            <person name="Low L."/>
            <person name="Lozovsky E."/>
            <person name="Lu J."/>
            <person name="Luo M."/>
            <person name="Machado C.A."/>
            <person name="Makalowski W."/>
            <person name="Marzo M."/>
            <person name="Matsuda M."/>
            <person name="Matzkin L."/>
            <person name="McAllister B."/>
            <person name="McBride C.S."/>
            <person name="McKernan B."/>
            <person name="McKernan K."/>
            <person name="Mendez-Lago M."/>
            <person name="Minx P."/>
            <person name="Mollenhauer M.U."/>
            <person name="Montooth K."/>
            <person name="Mount S.M."/>
            <person name="Mu X."/>
            <person name="Myers E."/>
            <person name="Negre B."/>
            <person name="Newfeld S."/>
            <person name="Nielsen R."/>
            <person name="Noor M.A."/>
            <person name="O'Grady P."/>
            <person name="Pachter L."/>
            <person name="Papaceit M."/>
            <person name="Parisi M.J."/>
            <person name="Parisi M."/>
            <person name="Parts L."/>
            <person name="Pedersen J.S."/>
            <person name="Pesole G."/>
            <person name="Phillippy A.M."/>
            <person name="Ponting C.P."/>
            <person name="Pop M."/>
            <person name="Porcelli D."/>
            <person name="Powell J.R."/>
            <person name="Prohaska S."/>
            <person name="Pruitt K."/>
            <person name="Puig M."/>
            <person name="Quesneville H."/>
            <person name="Ram K.R."/>
            <person name="Rand D."/>
            <person name="Rasmussen M.D."/>
            <person name="Reed L.K."/>
            <person name="Reenan R."/>
            <person name="Reily A."/>
            <person name="Remington K.A."/>
            <person name="Rieger T.T."/>
            <person name="Ritchie M.G."/>
            <person name="Robin C."/>
            <person name="Rogers Y.H."/>
            <person name="Rohde C."/>
            <person name="Rozas J."/>
            <person name="Rubenfield M.J."/>
            <person name="Ruiz A."/>
            <person name="Russo S."/>
            <person name="Salzberg S.L."/>
            <person name="Sanchez-Gracia A."/>
            <person name="Saranga D.J."/>
            <person name="Sato H."/>
            <person name="Schaeffer S.W."/>
            <person name="Schatz M.C."/>
            <person name="Schlenke T."/>
            <person name="Schwartz R."/>
            <person name="Segarra C."/>
            <person name="Singh R.S."/>
            <person name="Sirot L."/>
            <person name="Sirota M."/>
            <person name="Sisneros N.B."/>
            <person name="Smith C.D."/>
            <person name="Smith T.F."/>
            <person name="Spieth J."/>
            <person name="Stage D.E."/>
            <person name="Stark A."/>
            <person name="Stephan W."/>
            <person name="Strausberg R.L."/>
            <person name="Strempel S."/>
            <person name="Sturgill D."/>
            <person name="Sutton G."/>
            <person name="Sutton G.G."/>
            <person name="Tao W."/>
            <person name="Teichmann S."/>
            <person name="Tobari Y.N."/>
            <person name="Tomimura Y."/>
            <person name="Tsolas J.M."/>
            <person name="Valente V.L."/>
            <person name="Venter E."/>
            <person name="Venter J.C."/>
            <person name="Vicario S."/>
            <person name="Vieira F.G."/>
            <person name="Vilella A.J."/>
            <person name="Villasante A."/>
            <person name="Walenz B."/>
            <person name="Wang J."/>
            <person name="Wasserman M."/>
            <person name="Watts T."/>
            <person name="Wilson D."/>
            <person name="Wilson R.K."/>
            <person name="Wing R.A."/>
            <person name="Wolfner M.F."/>
            <person name="Wong A."/>
            <person name="Wong G.K."/>
            <person name="Wu C.I."/>
            <person name="Wu G."/>
            <person name="Yamamoto D."/>
            <person name="Yang H.P."/>
            <person name="Yang S.P."/>
            <person name="Yorke J.A."/>
            <person name="Yoshida K."/>
            <person name="Zdobnov E."/>
            <person name="Zhang P."/>
            <person name="Zhang Y."/>
            <person name="Zimin A.V."/>
            <person name="Baldwin J."/>
            <person name="Abdouelleil A."/>
            <person name="Abdulkadir J."/>
            <person name="Abebe A."/>
            <person name="Abera B."/>
            <person name="Abreu J."/>
            <person name="Acer S.C."/>
            <person name="Aftuck L."/>
            <person name="Alexander A."/>
            <person name="An P."/>
            <person name="Anderson E."/>
            <person name="Anderson S."/>
            <person name="Arachi H."/>
            <person name="Azer M."/>
            <person name="Bachantsang P."/>
            <person name="Barry A."/>
            <person name="Bayul T."/>
            <person name="Berlin A."/>
            <person name="Bessette D."/>
            <person name="Bloom T."/>
            <person name="Blye J."/>
            <person name="Boguslavskiy L."/>
            <person name="Bonnet C."/>
            <person name="Boukhgalter B."/>
            <person name="Bourzgui I."/>
            <person name="Brown A."/>
            <person name="Cahill P."/>
            <person name="Channer S."/>
            <person name="Cheshatsang Y."/>
            <person name="Chuda L."/>
            <person name="Citroen M."/>
            <person name="Collymore A."/>
            <person name="Cooke P."/>
            <person name="Costello M."/>
            <person name="D'Aco K."/>
            <person name="Daza R."/>
            <person name="De Haan G."/>
            <person name="DeGray S."/>
            <person name="DeMaso C."/>
            <person name="Dhargay N."/>
            <person name="Dooley K."/>
            <person name="Dooley E."/>
            <person name="Doricent M."/>
            <person name="Dorje P."/>
            <person name="Dorjee K."/>
            <person name="Dupes A."/>
            <person name="Elong R."/>
            <person name="Falk J."/>
            <person name="Farina A."/>
            <person name="Faro S."/>
            <person name="Ferguson D."/>
            <person name="Fisher S."/>
            <person name="Foley C.D."/>
            <person name="Franke A."/>
            <person name="Friedrich D."/>
            <person name="Gadbois L."/>
            <person name="Gearin G."/>
            <person name="Gearin C.R."/>
            <person name="Giannoukos G."/>
            <person name="Goode T."/>
            <person name="Graham J."/>
            <person name="Grandbois E."/>
            <person name="Grewal S."/>
            <person name="Gyaltsen K."/>
            <person name="Hafez N."/>
            <person name="Hagos B."/>
            <person name="Hall J."/>
            <person name="Henson C."/>
            <person name="Hollinger A."/>
            <person name="Honan T."/>
            <person name="Huard M.D."/>
            <person name="Hughes L."/>
            <person name="Hurhula B."/>
            <person name="Husby M.E."/>
            <person name="Kamat A."/>
            <person name="Kanga B."/>
            <person name="Kashin S."/>
            <person name="Khazanovich D."/>
            <person name="Kisner P."/>
            <person name="Lance K."/>
            <person name="Lara M."/>
            <person name="Lee W."/>
            <person name="Lennon N."/>
            <person name="Letendre F."/>
            <person name="LeVine R."/>
            <person name="Lipovsky A."/>
            <person name="Liu X."/>
            <person name="Liu J."/>
            <person name="Liu S."/>
            <person name="Lokyitsang T."/>
            <person name="Lokyitsang Y."/>
            <person name="Lubonja R."/>
            <person name="Lui A."/>
            <person name="MacDonald P."/>
            <person name="Magnisalis V."/>
            <person name="Maru K."/>
            <person name="Matthews C."/>
            <person name="McCusker W."/>
            <person name="McDonough S."/>
            <person name="Mehta T."/>
            <person name="Meldrim J."/>
            <person name="Meneus L."/>
            <person name="Mihai O."/>
            <person name="Mihalev A."/>
            <person name="Mihova T."/>
            <person name="Mittelman R."/>
            <person name="Mlenga V."/>
            <person name="Montmayeur A."/>
            <person name="Mulrain L."/>
            <person name="Navidi A."/>
            <person name="Naylor J."/>
            <person name="Negash T."/>
            <person name="Nguyen T."/>
            <person name="Nguyen N."/>
            <person name="Nicol R."/>
            <person name="Norbu C."/>
            <person name="Norbu N."/>
            <person name="Novod N."/>
            <person name="O'Neill B."/>
            <person name="Osman S."/>
            <person name="Markiewicz E."/>
            <person name="Oyono O.L."/>
            <person name="Patti C."/>
            <person name="Phunkhang P."/>
            <person name="Pierre F."/>
            <person name="Priest M."/>
            <person name="Raghuraman S."/>
            <person name="Rege F."/>
            <person name="Reyes R."/>
            <person name="Rise C."/>
            <person name="Rogov P."/>
            <person name="Ross K."/>
            <person name="Ryan E."/>
            <person name="Settipalli S."/>
            <person name="Shea T."/>
            <person name="Sherpa N."/>
            <person name="Shi L."/>
            <person name="Shih D."/>
            <person name="Sparrow T."/>
            <person name="Spaulding J."/>
            <person name="Stalker J."/>
            <person name="Stange-Thomann N."/>
            <person name="Stavropoulos S."/>
            <person name="Stone C."/>
            <person name="Strader C."/>
            <person name="Tesfaye S."/>
            <person name="Thomson T."/>
            <person name="Thoulutsang Y."/>
            <person name="Thoulutsang D."/>
            <person name="Topham K."/>
            <person name="Topping I."/>
            <person name="Tsamla T."/>
            <person name="Vassiliev H."/>
            <person name="Vo A."/>
            <person name="Wangchuk T."/>
            <person name="Wangdi T."/>
            <person name="Weiand M."/>
            <person name="Wilkinson J."/>
            <person name="Wilson A."/>
            <person name="Yadav S."/>
            <person name="Young G."/>
            <person name="Yu Q."/>
            <person name="Zembek L."/>
            <person name="Zhong D."/>
            <person name="Zimmer A."/>
            <person name="Zwirko Z."/>
            <person name="Jaffe D.B."/>
            <person name="Alvarez P."/>
            <person name="Brockman W."/>
            <person name="Butler J."/>
            <person name="Chin C."/>
            <person name="Gnerre S."/>
            <person name="Grabherr M."/>
            <person name="Kleber M."/>
            <person name="Mauceli E."/>
            <person name="MacCallum I."/>
        </authorList>
    </citation>
    <scope>NUCLEOTIDE SEQUENCE [LARGE SCALE GENOMIC DNA]</scope>
    <source>
        <strain evidence="12">Tucson 14030-0811.24</strain>
    </source>
</reference>
<dbReference type="PRINTS" id="PR00759">
    <property type="entry name" value="BASICPTASE"/>
</dbReference>
<dbReference type="GO" id="GO:0004867">
    <property type="term" value="F:serine-type endopeptidase inhibitor activity"/>
    <property type="evidence" value="ECO:0007669"/>
    <property type="project" value="UniProtKB-KW"/>
</dbReference>
<evidence type="ECO:0000256" key="3">
    <source>
        <dbReference type="ARBA" id="ARBA00022656"/>
    </source>
</evidence>
<dbReference type="SUPFAM" id="SSF57362">
    <property type="entry name" value="BPTI-like"/>
    <property type="match status" value="1"/>
</dbReference>
<dbReference type="AlphaFoldDB" id="A0A0Q9X0E5"/>
<dbReference type="Gene3D" id="4.10.410.10">
    <property type="entry name" value="Pancreatic trypsin inhibitor Kunitz domain"/>
    <property type="match status" value="1"/>
</dbReference>
<sequence>MKFLTIVCLVCTYFCLTYAVKDARCIQSPGKNGNDYIKCSAYSPSWTYYASSNECKFFVFGGCGGNENRFGSKEHCEEECKD</sequence>